<dbReference type="InterPro" id="IPR036085">
    <property type="entry name" value="PAZ_dom_sf"/>
</dbReference>
<dbReference type="eggNOG" id="KOG1041">
    <property type="taxonomic scope" value="Eukaryota"/>
</dbReference>
<dbReference type="PROSITE" id="PS50822">
    <property type="entry name" value="PIWI"/>
    <property type="match status" value="1"/>
</dbReference>
<feature type="compositionally biased region" description="Low complexity" evidence="1">
    <location>
        <begin position="128"/>
        <end position="166"/>
    </location>
</feature>
<dbReference type="CDD" id="cd02846">
    <property type="entry name" value="PAZ_argonaute_like"/>
    <property type="match status" value="1"/>
</dbReference>
<dbReference type="EMBL" id="DS232062">
    <property type="protein sequence ID" value="EDS33578.1"/>
    <property type="molecule type" value="Genomic_DNA"/>
</dbReference>
<name>B0WRW8_CULQU</name>
<dbReference type="SMR" id="B0WRW8"/>
<dbReference type="InterPro" id="IPR036397">
    <property type="entry name" value="RNaseH_sf"/>
</dbReference>
<evidence type="ECO:0000313" key="5">
    <source>
        <dbReference type="EnsemblMetazoa" id="CPIJ009898-PA"/>
    </source>
</evidence>
<proteinExistence type="predicted"/>
<keyword evidence="6" id="KW-1185">Reference proteome</keyword>
<organism>
    <name type="scientific">Culex quinquefasciatus</name>
    <name type="common">Southern house mosquito</name>
    <name type="synonym">Culex pungens</name>
    <dbReference type="NCBI Taxonomy" id="7176"/>
    <lineage>
        <taxon>Eukaryota</taxon>
        <taxon>Metazoa</taxon>
        <taxon>Ecdysozoa</taxon>
        <taxon>Arthropoda</taxon>
        <taxon>Hexapoda</taxon>
        <taxon>Insecta</taxon>
        <taxon>Pterygota</taxon>
        <taxon>Neoptera</taxon>
        <taxon>Endopterygota</taxon>
        <taxon>Diptera</taxon>
        <taxon>Nematocera</taxon>
        <taxon>Culicoidea</taxon>
        <taxon>Culicidae</taxon>
        <taxon>Culicinae</taxon>
        <taxon>Culicini</taxon>
        <taxon>Culex</taxon>
        <taxon>Culex</taxon>
    </lineage>
</organism>
<feature type="compositionally biased region" description="Low complexity" evidence="1">
    <location>
        <begin position="55"/>
        <end position="65"/>
    </location>
</feature>
<feature type="region of interest" description="Disordered" evidence="1">
    <location>
        <begin position="1"/>
        <end position="174"/>
    </location>
</feature>
<dbReference type="InterPro" id="IPR032474">
    <property type="entry name" value="Argonaute_N"/>
</dbReference>
<dbReference type="STRING" id="7176.B0WRW8"/>
<dbReference type="InterPro" id="IPR045246">
    <property type="entry name" value="Piwi_ago-like"/>
</dbReference>
<dbReference type="InParanoid" id="B0WRW8"/>
<dbReference type="PANTHER" id="PTHR22891">
    <property type="entry name" value="EUKARYOTIC TRANSLATION INITIATION FACTOR 2C"/>
    <property type="match status" value="1"/>
</dbReference>
<dbReference type="InterPro" id="IPR032473">
    <property type="entry name" value="Argonaute_Mid_dom"/>
</dbReference>
<dbReference type="InterPro" id="IPR012337">
    <property type="entry name" value="RNaseH-like_sf"/>
</dbReference>
<dbReference type="PROSITE" id="PS50821">
    <property type="entry name" value="PAZ"/>
    <property type="match status" value="1"/>
</dbReference>
<dbReference type="VEuPathDB" id="VectorBase:CQUJHB014883"/>
<dbReference type="GO" id="GO:0004521">
    <property type="term" value="F:RNA endonuclease activity"/>
    <property type="evidence" value="ECO:0007669"/>
    <property type="project" value="UniProtKB-ARBA"/>
</dbReference>
<dbReference type="InterPro" id="IPR014811">
    <property type="entry name" value="ArgoL1"/>
</dbReference>
<dbReference type="Pfam" id="PF16488">
    <property type="entry name" value="ArgoL2"/>
    <property type="match status" value="1"/>
</dbReference>
<reference evidence="4" key="1">
    <citation type="submission" date="2007-03" db="EMBL/GenBank/DDBJ databases">
        <title>Annotation of Culex pipiens quinquefasciatus.</title>
        <authorList>
            <consortium name="The Broad Institute Genome Sequencing Platform"/>
            <person name="Atkinson P.W."/>
            <person name="Hemingway J."/>
            <person name="Christensen B.M."/>
            <person name="Higgs S."/>
            <person name="Kodira C."/>
            <person name="Hannick L."/>
            <person name="Megy K."/>
            <person name="O'Leary S."/>
            <person name="Pearson M."/>
            <person name="Haas B.J."/>
            <person name="Mauceli E."/>
            <person name="Wortman J.R."/>
            <person name="Lee N.H."/>
            <person name="Guigo R."/>
            <person name="Stanke M."/>
            <person name="Alvarado L."/>
            <person name="Amedeo P."/>
            <person name="Antoine C.H."/>
            <person name="Arensburger P."/>
            <person name="Bidwell S.L."/>
            <person name="Crawford M."/>
            <person name="Camaro F."/>
            <person name="Devon K."/>
            <person name="Engels R."/>
            <person name="Hammond M."/>
            <person name="Howarth C."/>
            <person name="Koehrsen M."/>
            <person name="Lawson D."/>
            <person name="Montgomery P."/>
            <person name="Nene V."/>
            <person name="Nusbaum C."/>
            <person name="Puiu D."/>
            <person name="Romero-Severson J."/>
            <person name="Severson D.W."/>
            <person name="Shumway M."/>
            <person name="Sisk P."/>
            <person name="Stolte C."/>
            <person name="Zeng Q."/>
            <person name="Eisenstadt E."/>
            <person name="Fraser-Liggett C."/>
            <person name="Strausberg R."/>
            <person name="Galagan J."/>
            <person name="Birren B."/>
            <person name="Collins F.H."/>
        </authorList>
    </citation>
    <scope>NUCLEOTIDE SEQUENCE [LARGE SCALE GENOMIC DNA]</scope>
    <source>
        <strain evidence="4">JHB</strain>
    </source>
</reference>
<dbReference type="Gene3D" id="3.30.420.10">
    <property type="entry name" value="Ribonuclease H-like superfamily/Ribonuclease H"/>
    <property type="match status" value="1"/>
</dbReference>
<dbReference type="Gene3D" id="3.40.50.2300">
    <property type="match status" value="1"/>
</dbReference>
<sequence length="974" mass="108992">MGNSMEVVATETAPEVEEEAKAKVVAVARRVNSSSNSPNMVKVNSRDKEKGSTSKQKQQQQQQPQAQPPSEPAGGSQQYGDFLQKMQQQQQQVAQPAPAPAQAQAEPPKQAQGQQQKGGGGGGKYKQKQQQKQQEQQELEKQLAAQRPQQPPAAASAAQSRSTASPEGSLSPTHGAIQRVEEDLSGMKIDKGSGKSALRQVLIRPGAHGRRGKVTKLEVNYIPLMLEKMVSTAYHYDVDIQPMASRKWQRAAFKRFEVEALAGQPIAFDGNKNAYTAKKLKLDHYKKEVVAREDNRDRKFTITMKEAAVFRKSIYVVPTKPEDIGANHELWYGLFQSALLGSKPFLNIDVSHKAFPRGGPVLDVVASLNRNSLPTTLAGWLAQQVHDYLKGMEVVYTGPNGVGKTFKYNSLKGPASTQKFKLEDGSESTVAAYFQKQGVRLRFPDLPVMHVGSTIRNIMVPMELCAIPPGQALIKKHPDQCTQMIIRRSATDTVTRKGKIMDIFNQIDYNNCKTIKDFGFGVGNSFEVVDGRIIGPPSVVYRNNVTITPSRGQWRADNASFIQINPQPLRWRILNLDDRTRPAGIQQFGQNIFQVSRKHGIQLEPFSMQQTYYEPRDLRYAIREVDSIFEDLKKQRMDFVIVVISGMGDQYSKVKQRAELVTGLLTQCIKGDTVFKKAGDMSTINNIWLKINAKTNGTNHVLKPESKPPLIRKRVMYVGADVTHPSPEQTNIPSVVGVAASYDLEGFRYNCCYRLQNPKDEMIRDLENIIKKQLLQFKTCNGALPDLIMYYRDGVSEGQFSEILTIELNAIQSAVASTSPGVKVAVTFIVVQKRHHARFFPTRGTIEVEGRNQNLPPGTVVDKHITAPNQYQFFLISHQAVQGVAKPTKYCVLYDDVNSDPDELQSVTYALCHMFARCNRAVSYPAPTYYAHLAAFRGRVYIKDRRLNMNDLAGEYRKMQIKPEIIDGHPMFFV</sequence>
<dbReference type="OMA" id="QGPQQTW"/>
<reference evidence="5" key="2">
    <citation type="submission" date="2021-02" db="UniProtKB">
        <authorList>
            <consortium name="EnsemblMetazoa"/>
        </authorList>
    </citation>
    <scope>IDENTIFICATION</scope>
    <source>
        <strain evidence="5">JHB</strain>
    </source>
</reference>
<dbReference type="OrthoDB" id="10252740at2759"/>
<feature type="compositionally biased region" description="Low complexity" evidence="1">
    <location>
        <begin position="1"/>
        <end position="13"/>
    </location>
</feature>
<evidence type="ECO:0000313" key="6">
    <source>
        <dbReference type="Proteomes" id="UP000002320"/>
    </source>
</evidence>
<dbReference type="VEuPathDB" id="VectorBase:CPIJ009898"/>
<dbReference type="SUPFAM" id="SSF101690">
    <property type="entry name" value="PAZ domain"/>
    <property type="match status" value="1"/>
</dbReference>
<dbReference type="InterPro" id="IPR003100">
    <property type="entry name" value="PAZ_dom"/>
</dbReference>
<dbReference type="SMART" id="SM00950">
    <property type="entry name" value="Piwi"/>
    <property type="match status" value="1"/>
</dbReference>
<dbReference type="KEGG" id="cqu:CpipJ_CPIJ009898"/>
<dbReference type="Pfam" id="PF08699">
    <property type="entry name" value="ArgoL1"/>
    <property type="match status" value="1"/>
</dbReference>
<dbReference type="Gene3D" id="2.170.260.10">
    <property type="entry name" value="paz domain"/>
    <property type="match status" value="1"/>
</dbReference>
<feature type="compositionally biased region" description="Low complexity" evidence="1">
    <location>
        <begin position="87"/>
        <end position="115"/>
    </location>
</feature>
<dbReference type="SUPFAM" id="SSF53098">
    <property type="entry name" value="Ribonuclease H-like"/>
    <property type="match status" value="1"/>
</dbReference>
<feature type="domain" description="Piwi" evidence="3">
    <location>
        <begin position="639"/>
        <end position="943"/>
    </location>
</feature>
<dbReference type="EnsemblMetazoa" id="CPIJ009898-RA">
    <property type="protein sequence ID" value="CPIJ009898-PA"/>
    <property type="gene ID" value="CPIJ009898"/>
</dbReference>
<evidence type="ECO:0000313" key="4">
    <source>
        <dbReference type="EMBL" id="EDS33578.1"/>
    </source>
</evidence>
<dbReference type="Pfam" id="PF02170">
    <property type="entry name" value="PAZ"/>
    <property type="match status" value="1"/>
</dbReference>
<dbReference type="GO" id="GO:0005737">
    <property type="term" value="C:cytoplasm"/>
    <property type="evidence" value="ECO:0007669"/>
    <property type="project" value="UniProtKB-ARBA"/>
</dbReference>
<feature type="compositionally biased region" description="Low complexity" evidence="1">
    <location>
        <begin position="23"/>
        <end position="43"/>
    </location>
</feature>
<gene>
    <name evidence="5" type="primary">6042347</name>
    <name evidence="4" type="ORF">CpipJ_CPIJ009898</name>
</gene>
<protein>
    <submittedName>
        <fullName evidence="4 5">Uncharacterized protein</fullName>
    </submittedName>
</protein>
<feature type="domain" description="PAZ" evidence="2">
    <location>
        <begin position="360"/>
        <end position="469"/>
    </location>
</feature>
<evidence type="ECO:0000259" key="2">
    <source>
        <dbReference type="PROSITE" id="PS50821"/>
    </source>
</evidence>
<evidence type="ECO:0000259" key="3">
    <source>
        <dbReference type="PROSITE" id="PS50822"/>
    </source>
</evidence>
<dbReference type="Pfam" id="PF16486">
    <property type="entry name" value="ArgoN"/>
    <property type="match status" value="1"/>
</dbReference>
<dbReference type="Proteomes" id="UP000002320">
    <property type="component" value="Unassembled WGS sequence"/>
</dbReference>
<dbReference type="HOGENOM" id="CLU_004544_7_0_1"/>
<dbReference type="GO" id="GO:0003723">
    <property type="term" value="F:RNA binding"/>
    <property type="evidence" value="ECO:0007669"/>
    <property type="project" value="InterPro"/>
</dbReference>
<dbReference type="AlphaFoldDB" id="B0WRW8"/>
<dbReference type="InterPro" id="IPR032472">
    <property type="entry name" value="ArgoL2"/>
</dbReference>
<dbReference type="SMART" id="SM01163">
    <property type="entry name" value="DUF1785"/>
    <property type="match status" value="1"/>
</dbReference>
<dbReference type="GO" id="GO:0035194">
    <property type="term" value="P:regulatory ncRNA-mediated post-transcriptional gene silencing"/>
    <property type="evidence" value="ECO:0007669"/>
    <property type="project" value="UniProtKB-ARBA"/>
</dbReference>
<evidence type="ECO:0000256" key="1">
    <source>
        <dbReference type="SAM" id="MobiDB-lite"/>
    </source>
</evidence>
<dbReference type="CDD" id="cd04657">
    <property type="entry name" value="Piwi_ago-like"/>
    <property type="match status" value="1"/>
</dbReference>
<dbReference type="FunCoup" id="B0WRW8">
    <property type="interactions" value="36"/>
</dbReference>
<dbReference type="Pfam" id="PF16487">
    <property type="entry name" value="ArgoMid"/>
    <property type="match status" value="1"/>
</dbReference>
<dbReference type="GO" id="GO:0034587">
    <property type="term" value="P:piRNA processing"/>
    <property type="evidence" value="ECO:0007669"/>
    <property type="project" value="UniProtKB-ARBA"/>
</dbReference>
<dbReference type="Pfam" id="PF02171">
    <property type="entry name" value="Piwi"/>
    <property type="match status" value="1"/>
</dbReference>
<dbReference type="InterPro" id="IPR003165">
    <property type="entry name" value="Piwi"/>
</dbReference>
<accession>B0WRW8</accession>